<feature type="domain" description="Organic solvent tolerance-like N-terminal" evidence="3">
    <location>
        <begin position="31"/>
        <end position="183"/>
    </location>
</feature>
<evidence type="ECO:0000259" key="2">
    <source>
        <dbReference type="Pfam" id="PF03968"/>
    </source>
</evidence>
<protein>
    <submittedName>
        <fullName evidence="4">Lipopolysaccharide export system protein LptA</fullName>
    </submittedName>
</protein>
<dbReference type="InterPro" id="IPR005653">
    <property type="entry name" value="OstA-like_N"/>
</dbReference>
<dbReference type="PANTHER" id="PTHR36504:SF1">
    <property type="entry name" value="LIPOPOLYSACCHARIDE EXPORT SYSTEM PROTEIN LPTA"/>
    <property type="match status" value="1"/>
</dbReference>
<evidence type="ECO:0000256" key="1">
    <source>
        <dbReference type="ARBA" id="ARBA00022729"/>
    </source>
</evidence>
<organism evidence="4">
    <name type="scientific">hydrothermal vent metagenome</name>
    <dbReference type="NCBI Taxonomy" id="652676"/>
    <lineage>
        <taxon>unclassified sequences</taxon>
        <taxon>metagenomes</taxon>
        <taxon>ecological metagenomes</taxon>
    </lineage>
</organism>
<evidence type="ECO:0000259" key="3">
    <source>
        <dbReference type="Pfam" id="PF13100"/>
    </source>
</evidence>
<dbReference type="PANTHER" id="PTHR36504">
    <property type="entry name" value="LIPOPOLYSACCHARIDE EXPORT SYSTEM PROTEIN LPTA"/>
    <property type="match status" value="1"/>
</dbReference>
<dbReference type="EMBL" id="UOET01000222">
    <property type="protein sequence ID" value="VAW28318.1"/>
    <property type="molecule type" value="Genomic_DNA"/>
</dbReference>
<keyword evidence="1" id="KW-0732">Signal</keyword>
<sequence>MILHKHFQISIRYFLLVTAILVVAPTFAQRKTRIQIEHADNFRYNARFNKDIQQLIGHVKLRQDSTIITCDSAYLNDKIRNIDAFGNVHININDTLNLFGDRLHYNGKKRIAEFYGNVKLEDSRAVLTTEHLVFNRISGIAFYDVGGTIVSDSNVLQSQRGDYDTKSKIFYFKKNVVLTNPDQVTHADTLIYNTINKTAYFRGPTLIRGNNSVVQVVDGWYNTENGMVQMRKRPEISSGQQQLTADSIRYNNHNGFGRAFGHISVLDTLHNLMVKGRYAEIWNNKGLTFVTDSAVAITYEKQDSMFLHADTLWVYFDRKHQAKKMLAYHSVRFFRTDLQGKCDSLAYAVSDSVIRLYHSPVLWTGKNQLTADSIFIIVDNNQLDSLIMFNTSFIISSDTLKNYNQIKGRNMVGYFRNNQIYRLKVDGNAQSVYWVRDERKHLIGINKAESSYMVIGVKNNDIKTINYIEKASETMYPEKDLPKDGRILKGFSWQATLRPQSKYDIFRKRTK</sequence>
<dbReference type="GO" id="GO:0017089">
    <property type="term" value="F:glycolipid transfer activity"/>
    <property type="evidence" value="ECO:0007669"/>
    <property type="project" value="TreeGrafter"/>
</dbReference>
<feature type="domain" description="Organic solvent tolerance-like N-terminal" evidence="2">
    <location>
        <begin position="301"/>
        <end position="376"/>
    </location>
</feature>
<dbReference type="Gene3D" id="2.60.450.10">
    <property type="entry name" value="Lipopolysaccharide (LPS) transport protein A like domain"/>
    <property type="match status" value="3"/>
</dbReference>
<dbReference type="GO" id="GO:0030288">
    <property type="term" value="C:outer membrane-bounded periplasmic space"/>
    <property type="evidence" value="ECO:0007669"/>
    <property type="project" value="TreeGrafter"/>
</dbReference>
<gene>
    <name evidence="4" type="ORF">MNBD_BACTEROID07-459</name>
</gene>
<dbReference type="GO" id="GO:0009279">
    <property type="term" value="C:cell outer membrane"/>
    <property type="evidence" value="ECO:0007669"/>
    <property type="project" value="TreeGrafter"/>
</dbReference>
<dbReference type="Pfam" id="PF13100">
    <property type="entry name" value="OstA_2"/>
    <property type="match status" value="1"/>
</dbReference>
<dbReference type="GO" id="GO:0015920">
    <property type="term" value="P:lipopolysaccharide transport"/>
    <property type="evidence" value="ECO:0007669"/>
    <property type="project" value="TreeGrafter"/>
</dbReference>
<accession>A0A3B0UCT3</accession>
<proteinExistence type="predicted"/>
<dbReference type="InterPro" id="IPR052037">
    <property type="entry name" value="LPS_export_LptA"/>
</dbReference>
<name>A0A3B0UCT3_9ZZZZ</name>
<dbReference type="Pfam" id="PF03968">
    <property type="entry name" value="LptD_N"/>
    <property type="match status" value="1"/>
</dbReference>
<dbReference type="AlphaFoldDB" id="A0A3B0UCT3"/>
<evidence type="ECO:0000313" key="4">
    <source>
        <dbReference type="EMBL" id="VAW28318.1"/>
    </source>
</evidence>
<reference evidence="4" key="1">
    <citation type="submission" date="2018-06" db="EMBL/GenBank/DDBJ databases">
        <authorList>
            <person name="Zhirakovskaya E."/>
        </authorList>
    </citation>
    <scope>NUCLEOTIDE SEQUENCE</scope>
</reference>